<name>A0A6M0Q5T4_9BACI</name>
<keyword evidence="1" id="KW-1133">Transmembrane helix</keyword>
<dbReference type="AlphaFoldDB" id="A0A6M0Q5T4"/>
<organism evidence="2 3">
    <name type="scientific">Bacillus mesophilus</name>
    <dbReference type="NCBI Taxonomy" id="1808955"/>
    <lineage>
        <taxon>Bacteria</taxon>
        <taxon>Bacillati</taxon>
        <taxon>Bacillota</taxon>
        <taxon>Bacilli</taxon>
        <taxon>Bacillales</taxon>
        <taxon>Bacillaceae</taxon>
        <taxon>Bacillus</taxon>
    </lineage>
</organism>
<dbReference type="Proteomes" id="UP000481043">
    <property type="component" value="Unassembled WGS sequence"/>
</dbReference>
<evidence type="ECO:0000256" key="1">
    <source>
        <dbReference type="SAM" id="Phobius"/>
    </source>
</evidence>
<protein>
    <submittedName>
        <fullName evidence="2">Uncharacterized protein</fullName>
    </submittedName>
</protein>
<evidence type="ECO:0000313" key="3">
    <source>
        <dbReference type="Proteomes" id="UP000481043"/>
    </source>
</evidence>
<keyword evidence="3" id="KW-1185">Reference proteome</keyword>
<reference evidence="2 3" key="1">
    <citation type="submission" date="2020-02" db="EMBL/GenBank/DDBJ databases">
        <title>Bacillus aquiflavi sp. nov., isolated from yellow water of strong flavor Chinese baijiu in Yibin region of China.</title>
        <authorList>
            <person name="Xie J."/>
        </authorList>
    </citation>
    <scope>NUCLEOTIDE SEQUENCE [LARGE SCALE GENOMIC DNA]</scope>
    <source>
        <strain evidence="2 3">SA4</strain>
    </source>
</reference>
<dbReference type="EMBL" id="JAAIWM010000001">
    <property type="protein sequence ID" value="NEY70850.1"/>
    <property type="molecule type" value="Genomic_DNA"/>
</dbReference>
<keyword evidence="1" id="KW-0812">Transmembrane</keyword>
<comment type="caution">
    <text evidence="2">The sequence shown here is derived from an EMBL/GenBank/DDBJ whole genome shotgun (WGS) entry which is preliminary data.</text>
</comment>
<evidence type="ECO:0000313" key="2">
    <source>
        <dbReference type="EMBL" id="NEY70850.1"/>
    </source>
</evidence>
<proteinExistence type="predicted"/>
<accession>A0A6M0Q5T4</accession>
<dbReference type="RefSeq" id="WP_163177832.1">
    <property type="nucleotide sequence ID" value="NZ_JAAIWM010000001.1"/>
</dbReference>
<gene>
    <name evidence="2" type="ORF">G4D63_03745</name>
</gene>
<sequence length="65" mass="7491">MKYFLISLLGISQLAGFFFIFTEHLIIGLVCFGINGAAVLFLILLLIKDRLKEKKEEDENDYSDY</sequence>
<feature type="transmembrane region" description="Helical" evidence="1">
    <location>
        <begin position="26"/>
        <end position="47"/>
    </location>
</feature>
<keyword evidence="1" id="KW-0472">Membrane</keyword>